<keyword evidence="2" id="KW-1185">Reference proteome</keyword>
<organism evidence="1 2">
    <name type="scientific">Nonomuraea soli</name>
    <dbReference type="NCBI Taxonomy" id="1032476"/>
    <lineage>
        <taxon>Bacteria</taxon>
        <taxon>Bacillati</taxon>
        <taxon>Actinomycetota</taxon>
        <taxon>Actinomycetes</taxon>
        <taxon>Streptosporangiales</taxon>
        <taxon>Streptosporangiaceae</taxon>
        <taxon>Nonomuraea</taxon>
    </lineage>
</organism>
<comment type="caution">
    <text evidence="1">The sequence shown here is derived from an EMBL/GenBank/DDBJ whole genome shotgun (WGS) entry which is preliminary data.</text>
</comment>
<proteinExistence type="predicted"/>
<name>A0A7W0HQB3_9ACTN</name>
<sequence>MHTFAAAIAPVIDAVHVDVHVESRKTFVPPAFTPGLLIDQRYTLPLRPLTRADLAVVYRYGVPDVTVHLQEGTLIEHPGGRLEASKEALDFIDTLYSHHSAATRRLWPDVKHLADLVGRVLDQALRDPGPALAVMAPPYEPIDEAGVLLFNRLAALRYHRADSHAAAWQAEGLSASAMAALEPGEQRERIERVTNERAAVPYETLSDSERAALLDGLLALVRQPAR</sequence>
<dbReference type="EMBL" id="JACDUR010000003">
    <property type="protein sequence ID" value="MBA2891728.1"/>
    <property type="molecule type" value="Genomic_DNA"/>
</dbReference>
<dbReference type="RefSeq" id="WP_181610494.1">
    <property type="nucleotide sequence ID" value="NZ_BAABAM010000002.1"/>
</dbReference>
<dbReference type="AlphaFoldDB" id="A0A7W0HQB3"/>
<evidence type="ECO:0000313" key="2">
    <source>
        <dbReference type="Proteomes" id="UP000530928"/>
    </source>
</evidence>
<evidence type="ECO:0000313" key="1">
    <source>
        <dbReference type="EMBL" id="MBA2891728.1"/>
    </source>
</evidence>
<gene>
    <name evidence="1" type="ORF">HNR30_003069</name>
</gene>
<protein>
    <submittedName>
        <fullName evidence="1">Uncharacterized protein</fullName>
    </submittedName>
</protein>
<accession>A0A7W0HQB3</accession>
<dbReference type="Proteomes" id="UP000530928">
    <property type="component" value="Unassembled WGS sequence"/>
</dbReference>
<reference evidence="1 2" key="1">
    <citation type="submission" date="2020-07" db="EMBL/GenBank/DDBJ databases">
        <title>Genomic Encyclopedia of Type Strains, Phase IV (KMG-IV): sequencing the most valuable type-strain genomes for metagenomic binning, comparative biology and taxonomic classification.</title>
        <authorList>
            <person name="Goeker M."/>
        </authorList>
    </citation>
    <scope>NUCLEOTIDE SEQUENCE [LARGE SCALE GENOMIC DNA]</scope>
    <source>
        <strain evidence="1 2">DSM 45533</strain>
    </source>
</reference>